<name>A0A0F9H3G3_9ZZZZ</name>
<dbReference type="AlphaFoldDB" id="A0A0F9H3G3"/>
<sequence length="189" mass="20427">MFNWIGLALQTLSRLPLEKLIKFKPSENPLRGSAEMATAAAPVAAPAALPAPAAPAAPAAAPPTPGQSALSSEELIAYQNRELGRELWLLERHLSQGCRIPDRKGRRTPCDCCAKGSFIAGMAYESIPIAERIGLPSKIYHEIAQWAEKLEPKVTVPAITEGGHDYKKLSGEASMLRKKLMGTISFRRG</sequence>
<gene>
    <name evidence="1" type="ORF">LCGC14_2047310</name>
</gene>
<organism evidence="1">
    <name type="scientific">marine sediment metagenome</name>
    <dbReference type="NCBI Taxonomy" id="412755"/>
    <lineage>
        <taxon>unclassified sequences</taxon>
        <taxon>metagenomes</taxon>
        <taxon>ecological metagenomes</taxon>
    </lineage>
</organism>
<protein>
    <submittedName>
        <fullName evidence="1">Uncharacterized protein</fullName>
    </submittedName>
</protein>
<comment type="caution">
    <text evidence="1">The sequence shown here is derived from an EMBL/GenBank/DDBJ whole genome shotgun (WGS) entry which is preliminary data.</text>
</comment>
<reference evidence="1" key="1">
    <citation type="journal article" date="2015" name="Nature">
        <title>Complex archaea that bridge the gap between prokaryotes and eukaryotes.</title>
        <authorList>
            <person name="Spang A."/>
            <person name="Saw J.H."/>
            <person name="Jorgensen S.L."/>
            <person name="Zaremba-Niedzwiedzka K."/>
            <person name="Martijn J."/>
            <person name="Lind A.E."/>
            <person name="van Eijk R."/>
            <person name="Schleper C."/>
            <person name="Guy L."/>
            <person name="Ettema T.J."/>
        </authorList>
    </citation>
    <scope>NUCLEOTIDE SEQUENCE</scope>
</reference>
<evidence type="ECO:0000313" key="1">
    <source>
        <dbReference type="EMBL" id="KKL76195.1"/>
    </source>
</evidence>
<proteinExistence type="predicted"/>
<accession>A0A0F9H3G3</accession>
<dbReference type="EMBL" id="LAZR01024125">
    <property type="protein sequence ID" value="KKL76195.1"/>
    <property type="molecule type" value="Genomic_DNA"/>
</dbReference>